<reference evidence="2" key="1">
    <citation type="submission" date="2020-01" db="EMBL/GenBank/DDBJ databases">
        <authorList>
            <person name="Zhang J."/>
            <person name="Xia Y."/>
            <person name="Han D."/>
            <person name="Wang D."/>
        </authorList>
    </citation>
    <scope>NUCLEOTIDE SEQUENCE</scope>
</reference>
<dbReference type="InterPro" id="IPR006170">
    <property type="entry name" value="PBP/GOBP"/>
</dbReference>
<evidence type="ECO:0000256" key="1">
    <source>
        <dbReference type="SAM" id="SignalP"/>
    </source>
</evidence>
<dbReference type="EMBL" id="MN901842">
    <property type="protein sequence ID" value="QOL70670.1"/>
    <property type="molecule type" value="mRNA"/>
</dbReference>
<accession>A0A7L9VUQ5</accession>
<dbReference type="InterPro" id="IPR036728">
    <property type="entry name" value="PBP_GOBP_sf"/>
</dbReference>
<feature type="signal peptide" evidence="1">
    <location>
        <begin position="1"/>
        <end position="20"/>
    </location>
</feature>
<dbReference type="Gene3D" id="1.10.238.20">
    <property type="entry name" value="Pheromone/general odorant binding protein domain"/>
    <property type="match status" value="1"/>
</dbReference>
<dbReference type="SMR" id="A0A7L9VUQ5"/>
<gene>
    <name evidence="2" type="primary">OBP6</name>
</gene>
<organism evidence="2">
    <name type="scientific">Callosobruchus chinensis</name>
    <name type="common">Pulse beetle</name>
    <name type="synonym">Pachymerus chinensis</name>
    <dbReference type="NCBI Taxonomy" id="146774"/>
    <lineage>
        <taxon>Eukaryota</taxon>
        <taxon>Metazoa</taxon>
        <taxon>Ecdysozoa</taxon>
        <taxon>Arthropoda</taxon>
        <taxon>Hexapoda</taxon>
        <taxon>Insecta</taxon>
        <taxon>Pterygota</taxon>
        <taxon>Neoptera</taxon>
        <taxon>Endopterygota</taxon>
        <taxon>Coleoptera</taxon>
        <taxon>Polyphaga</taxon>
        <taxon>Cucujiformia</taxon>
        <taxon>Chrysomeloidea</taxon>
        <taxon>Chrysomelidae</taxon>
        <taxon>Bruchinae</taxon>
        <taxon>Bruchini</taxon>
        <taxon>Callosobruchus</taxon>
    </lineage>
</organism>
<proteinExistence type="evidence at transcript level"/>
<keyword evidence="1" id="KW-0732">Signal</keyword>
<sequence>MMSNCVILVFSCLILFQAHAMDLADYLKTKPGFEKCLASNSLDISALKNNPTSPEAQCFAKCMMEEKGVLDGDGNVQTEQLVDDKTAAEMMPEQMESVEKMKECLKNVVIKECEDILQFVKCSEDMFKHVWALT</sequence>
<name>A0A7L9VUQ5_CALCS</name>
<dbReference type="Pfam" id="PF01395">
    <property type="entry name" value="PBP_GOBP"/>
    <property type="match status" value="1"/>
</dbReference>
<dbReference type="AlphaFoldDB" id="A0A7L9VUQ5"/>
<feature type="chain" id="PRO_5029500884" evidence="1">
    <location>
        <begin position="21"/>
        <end position="134"/>
    </location>
</feature>
<dbReference type="GO" id="GO:0005549">
    <property type="term" value="F:odorant binding"/>
    <property type="evidence" value="ECO:0007669"/>
    <property type="project" value="InterPro"/>
</dbReference>
<protein>
    <submittedName>
        <fullName evidence="2">Odorant-binding protein</fullName>
    </submittedName>
</protein>
<dbReference type="CDD" id="cd23992">
    <property type="entry name" value="PBP_GOBP"/>
    <property type="match status" value="1"/>
</dbReference>
<evidence type="ECO:0000313" key="2">
    <source>
        <dbReference type="EMBL" id="QOL70670.1"/>
    </source>
</evidence>
<dbReference type="SUPFAM" id="SSF47565">
    <property type="entry name" value="Insect pheromone/odorant-binding proteins"/>
    <property type="match status" value="1"/>
</dbReference>